<protein>
    <submittedName>
        <fullName evidence="1">Putative DCC family thiol-disulfide oxidoreductase YuxK</fullName>
    </submittedName>
</protein>
<dbReference type="GO" id="GO:0015035">
    <property type="term" value="F:protein-disulfide reductase activity"/>
    <property type="evidence" value="ECO:0007669"/>
    <property type="project" value="InterPro"/>
</dbReference>
<evidence type="ECO:0000313" key="1">
    <source>
        <dbReference type="EMBL" id="PWK07371.1"/>
    </source>
</evidence>
<comment type="caution">
    <text evidence="1">The sequence shown here is derived from an EMBL/GenBank/DDBJ whole genome shotgun (WGS) entry which is preliminary data.</text>
</comment>
<dbReference type="PANTHER" id="PTHR34290:SF2">
    <property type="entry name" value="OS04G0668800 PROTEIN"/>
    <property type="match status" value="1"/>
</dbReference>
<organism evidence="1 2">
    <name type="scientific">Psychrobacter immobilis</name>
    <dbReference type="NCBI Taxonomy" id="498"/>
    <lineage>
        <taxon>Bacteria</taxon>
        <taxon>Pseudomonadati</taxon>
        <taxon>Pseudomonadota</taxon>
        <taxon>Gammaproteobacteria</taxon>
        <taxon>Moraxellales</taxon>
        <taxon>Moraxellaceae</taxon>
        <taxon>Psychrobacter</taxon>
    </lineage>
</organism>
<dbReference type="Proteomes" id="UP000245655">
    <property type="component" value="Unassembled WGS sequence"/>
</dbReference>
<dbReference type="PANTHER" id="PTHR34290">
    <property type="entry name" value="SI:CH73-390P7.2"/>
    <property type="match status" value="1"/>
</dbReference>
<evidence type="ECO:0000313" key="2">
    <source>
        <dbReference type="Proteomes" id="UP000245655"/>
    </source>
</evidence>
<dbReference type="GeneID" id="60256038"/>
<dbReference type="Pfam" id="PF04134">
    <property type="entry name" value="DCC1-like"/>
    <property type="match status" value="1"/>
</dbReference>
<dbReference type="AlphaFoldDB" id="A0A2V1ZQM6"/>
<accession>A0A2V1ZQM6</accession>
<keyword evidence="2" id="KW-1185">Reference proteome</keyword>
<dbReference type="EMBL" id="QGGM01000015">
    <property type="protein sequence ID" value="PWK07371.1"/>
    <property type="molecule type" value="Genomic_DNA"/>
</dbReference>
<dbReference type="InterPro" id="IPR007263">
    <property type="entry name" value="DCC1-like"/>
</dbReference>
<dbReference type="RefSeq" id="WP_109592246.1">
    <property type="nucleotide sequence ID" value="NZ_CAJGZY010000015.1"/>
</dbReference>
<gene>
    <name evidence="1" type="ORF">C8D84_11551</name>
</gene>
<proteinExistence type="predicted"/>
<name>A0A2V1ZQM6_PSYIM</name>
<dbReference type="InterPro" id="IPR044691">
    <property type="entry name" value="DCC1_Trx"/>
</dbReference>
<sequence>MIIQNHINSYREQANLSIAMYYDDACVICSTEAHNMKKRQPEKIHLVPVDEGVDELAAAGFSRKDAMTYMCMQDSYGNWYTHMDAVRLLYRTGGVKWSTLLFLPVVKQLGDFAYPYVARNRYRIPNWVTKLLYGKALMQACDNGVCKIAPDKR</sequence>
<reference evidence="1 2" key="1">
    <citation type="submission" date="2018-05" db="EMBL/GenBank/DDBJ databases">
        <title>Genomic Encyclopedia of Type Strains, Phase IV (KMG-IV): sequencing the most valuable type-strain genomes for metagenomic binning, comparative biology and taxonomic classification.</title>
        <authorList>
            <person name="Goeker M."/>
        </authorList>
    </citation>
    <scope>NUCLEOTIDE SEQUENCE [LARGE SCALE GENOMIC DNA]</scope>
    <source>
        <strain evidence="1 2">DSM 7229</strain>
    </source>
</reference>